<dbReference type="FunCoup" id="H3ACE9">
    <property type="interactions" value="39"/>
</dbReference>
<feature type="domain" description="EGF-like" evidence="14">
    <location>
        <begin position="224"/>
        <end position="263"/>
    </location>
</feature>
<evidence type="ECO:0000256" key="6">
    <source>
        <dbReference type="ARBA" id="ARBA00022737"/>
    </source>
</evidence>
<dbReference type="PROSITE" id="PS50026">
    <property type="entry name" value="EGF_3"/>
    <property type="match status" value="3"/>
</dbReference>
<dbReference type="AlphaFoldDB" id="H3ACE9"/>
<evidence type="ECO:0000256" key="8">
    <source>
        <dbReference type="ARBA" id="ARBA00023136"/>
    </source>
</evidence>
<dbReference type="FunFam" id="2.10.25.10:FF:000119">
    <property type="entry name" value="vitamin K-dependent protein S"/>
    <property type="match status" value="1"/>
</dbReference>
<feature type="compositionally biased region" description="Low complexity" evidence="12">
    <location>
        <begin position="435"/>
        <end position="447"/>
    </location>
</feature>
<dbReference type="PROSITE" id="PS01187">
    <property type="entry name" value="EGF_CA"/>
    <property type="match status" value="2"/>
</dbReference>
<dbReference type="InterPro" id="IPR001881">
    <property type="entry name" value="EGF-like_Ca-bd_dom"/>
</dbReference>
<dbReference type="HOGENOM" id="CLU_027075_0_0_1"/>
<keyword evidence="7 13" id="KW-1133">Transmembrane helix</keyword>
<dbReference type="PROSITE" id="PS01186">
    <property type="entry name" value="EGF_2"/>
    <property type="match status" value="1"/>
</dbReference>
<organism evidence="15 16">
    <name type="scientific">Latimeria chalumnae</name>
    <name type="common">Coelacanth</name>
    <dbReference type="NCBI Taxonomy" id="7897"/>
    <lineage>
        <taxon>Eukaryota</taxon>
        <taxon>Metazoa</taxon>
        <taxon>Chordata</taxon>
        <taxon>Craniata</taxon>
        <taxon>Vertebrata</taxon>
        <taxon>Euteleostomi</taxon>
        <taxon>Coelacanthiformes</taxon>
        <taxon>Coelacanthidae</taxon>
        <taxon>Latimeria</taxon>
    </lineage>
</organism>
<dbReference type="PROSITE" id="PS00010">
    <property type="entry name" value="ASX_HYDROXYL"/>
    <property type="match status" value="2"/>
</dbReference>
<keyword evidence="4" id="KW-0732">Signal</keyword>
<feature type="domain" description="EGF-like" evidence="14">
    <location>
        <begin position="148"/>
        <end position="186"/>
    </location>
</feature>
<dbReference type="InterPro" id="IPR013032">
    <property type="entry name" value="EGF-like_CS"/>
</dbReference>
<dbReference type="FunFam" id="2.10.25.10:FF:000406">
    <property type="entry name" value="CD248 molecule"/>
    <property type="match status" value="1"/>
</dbReference>
<evidence type="ECO:0000256" key="2">
    <source>
        <dbReference type="ARBA" id="ARBA00022536"/>
    </source>
</evidence>
<evidence type="ECO:0000256" key="4">
    <source>
        <dbReference type="ARBA" id="ARBA00022729"/>
    </source>
</evidence>
<reference evidence="15" key="2">
    <citation type="submission" date="2025-08" db="UniProtKB">
        <authorList>
            <consortium name="Ensembl"/>
        </authorList>
    </citation>
    <scope>IDENTIFICATION</scope>
</reference>
<evidence type="ECO:0000256" key="1">
    <source>
        <dbReference type="ARBA" id="ARBA00004479"/>
    </source>
</evidence>
<dbReference type="InterPro" id="IPR051505">
    <property type="entry name" value="C-type_lectin_domain"/>
</dbReference>
<dbReference type="GO" id="GO:1990430">
    <property type="term" value="F:extracellular matrix protein binding"/>
    <property type="evidence" value="ECO:0007669"/>
    <property type="project" value="TreeGrafter"/>
</dbReference>
<dbReference type="EMBL" id="AFYH01141487">
    <property type="status" value="NOT_ANNOTATED_CDS"/>
    <property type="molecule type" value="Genomic_DNA"/>
</dbReference>
<keyword evidence="16" id="KW-1185">Reference proteome</keyword>
<proteinExistence type="predicted"/>
<dbReference type="CDD" id="cd00054">
    <property type="entry name" value="EGF_CA"/>
    <property type="match status" value="1"/>
</dbReference>
<evidence type="ECO:0000256" key="13">
    <source>
        <dbReference type="SAM" id="Phobius"/>
    </source>
</evidence>
<dbReference type="GO" id="GO:0009897">
    <property type="term" value="C:external side of plasma membrane"/>
    <property type="evidence" value="ECO:0007669"/>
    <property type="project" value="TreeGrafter"/>
</dbReference>
<dbReference type="SUPFAM" id="SSF57184">
    <property type="entry name" value="Growth factor receptor domain"/>
    <property type="match status" value="2"/>
</dbReference>
<dbReference type="PANTHER" id="PTHR14789">
    <property type="entry name" value="CHONDROLECTIN VARIANT CHODLFDELTAE"/>
    <property type="match status" value="1"/>
</dbReference>
<dbReference type="InterPro" id="IPR049883">
    <property type="entry name" value="NOTCH1_EGF-like"/>
</dbReference>
<dbReference type="SMART" id="SM00179">
    <property type="entry name" value="EGF_CA"/>
    <property type="match status" value="5"/>
</dbReference>
<dbReference type="eggNOG" id="ENOG502QQKI">
    <property type="taxonomic scope" value="Eukaryota"/>
</dbReference>
<evidence type="ECO:0000256" key="7">
    <source>
        <dbReference type="ARBA" id="ARBA00022989"/>
    </source>
</evidence>
<dbReference type="OMA" id="APNKRIT"/>
<dbReference type="Pfam" id="PF12662">
    <property type="entry name" value="cEGF"/>
    <property type="match status" value="1"/>
</dbReference>
<keyword evidence="2 11" id="KW-0245">EGF-like domain</keyword>
<dbReference type="Ensembl" id="ENSLACT00000007380.1">
    <property type="protein sequence ID" value="ENSLACP00000007320.1"/>
    <property type="gene ID" value="ENSLACG00000006492.1"/>
</dbReference>
<keyword evidence="8 13" id="KW-0472">Membrane</keyword>
<keyword evidence="3 13" id="KW-0812">Transmembrane</keyword>
<feature type="domain" description="EGF-like" evidence="14">
    <location>
        <begin position="187"/>
        <end position="221"/>
    </location>
</feature>
<dbReference type="FunFam" id="2.10.25.10:FF:000240">
    <property type="entry name" value="Vitamin K-dependent protein S"/>
    <property type="match status" value="1"/>
</dbReference>
<protein>
    <submittedName>
        <fullName evidence="15">CD248 molecule</fullName>
    </submittedName>
</protein>
<comment type="subcellular location">
    <subcellularLocation>
        <location evidence="1">Membrane</location>
        <topology evidence="1">Single-pass type I membrane protein</topology>
    </subcellularLocation>
</comment>
<feature type="transmembrane region" description="Helical" evidence="13">
    <location>
        <begin position="507"/>
        <end position="531"/>
    </location>
</feature>
<feature type="region of interest" description="Disordered" evidence="12">
    <location>
        <begin position="425"/>
        <end position="453"/>
    </location>
</feature>
<evidence type="ECO:0000313" key="15">
    <source>
        <dbReference type="Ensembl" id="ENSLACP00000007320.1"/>
    </source>
</evidence>
<dbReference type="GO" id="GO:0031012">
    <property type="term" value="C:extracellular matrix"/>
    <property type="evidence" value="ECO:0007669"/>
    <property type="project" value="TreeGrafter"/>
</dbReference>
<dbReference type="GeneTree" id="ENSGT00940000156996"/>
<dbReference type="GO" id="GO:0030246">
    <property type="term" value="F:carbohydrate binding"/>
    <property type="evidence" value="ECO:0007669"/>
    <property type="project" value="UniProtKB-KW"/>
</dbReference>
<dbReference type="InterPro" id="IPR000742">
    <property type="entry name" value="EGF"/>
</dbReference>
<gene>
    <name evidence="15" type="primary">LOC102348338</name>
</gene>
<evidence type="ECO:0000259" key="14">
    <source>
        <dbReference type="PROSITE" id="PS50026"/>
    </source>
</evidence>
<dbReference type="PANTHER" id="PTHR14789:SF4">
    <property type="entry name" value="ENDOSIALIN"/>
    <property type="match status" value="1"/>
</dbReference>
<dbReference type="SMART" id="SM00181">
    <property type="entry name" value="EGF"/>
    <property type="match status" value="5"/>
</dbReference>
<accession>H3ACE9</accession>
<comment type="caution">
    <text evidence="11">Lacks conserved residue(s) required for the propagation of feature annotation.</text>
</comment>
<dbReference type="GO" id="GO:0005509">
    <property type="term" value="F:calcium ion binding"/>
    <property type="evidence" value="ECO:0007669"/>
    <property type="project" value="InterPro"/>
</dbReference>
<sequence length="550" mass="61247">MSYGSSQQAQRDNFKWLDGSCTLPVDGYLCKFNFKGMCPRIEEGARGVVSYTTPFILVSTLLDYIPFGSVASVPCGGTRPDQSVLCMQKEDGYIGWSKDAPFCEDSHQRWCETNNGGCEHICIEEGNQYYCDCDPGYGLEDDGVSCSPTDYCEGNPCEYQCMSTDDSYHCSCPDGYVLAENGHDCLDIDECTQKTCEQLCVNTPGSFECQCQEGYQIEEGQCRDQDECMEDRCEHACENTEGSYRCHCHLGYSPAEDDPHQCADTDECRIPGTCHQMCVNYIGGFECHCNVGYELQADGFSCKPTPEAEDAYRWMPTFPIPTTGYMDVMEAWRPFWDEDTTTIVMMTQQPTESSTTEDSYEAQVETTTLKWRSTTQHEATTEVVSEVEASKTDRPMDFVTELLDLEDSHTPSLPASTVTKRDFLSTEPSEARQRATSGTVTVASSVSEKQPTTMAQHVTFSRKGGEGSARMPAPFTTTFSSAPDEASTPQSELGAKPKARQKRDDRWLIVALLVPVCIFLVILLALGIVYCTRCGAKSKNKSITDCYRWI</sequence>
<dbReference type="Pfam" id="PF12661">
    <property type="entry name" value="hEGF"/>
    <property type="match status" value="1"/>
</dbReference>
<dbReference type="InterPro" id="IPR018097">
    <property type="entry name" value="EGF_Ca-bd_CS"/>
</dbReference>
<dbReference type="Pfam" id="PF14670">
    <property type="entry name" value="FXa_inhibition"/>
    <property type="match status" value="1"/>
</dbReference>
<evidence type="ECO:0000313" key="16">
    <source>
        <dbReference type="Proteomes" id="UP000008672"/>
    </source>
</evidence>
<keyword evidence="10" id="KW-0325">Glycoprotein</keyword>
<evidence type="ECO:0000256" key="12">
    <source>
        <dbReference type="SAM" id="MobiDB-lite"/>
    </source>
</evidence>
<feature type="region of interest" description="Disordered" evidence="12">
    <location>
        <begin position="475"/>
        <end position="498"/>
    </location>
</feature>
<feature type="compositionally biased region" description="Polar residues" evidence="12">
    <location>
        <begin position="475"/>
        <end position="491"/>
    </location>
</feature>
<evidence type="ECO:0000256" key="10">
    <source>
        <dbReference type="ARBA" id="ARBA00023180"/>
    </source>
</evidence>
<dbReference type="InterPro" id="IPR026823">
    <property type="entry name" value="cEGF"/>
</dbReference>
<dbReference type="InterPro" id="IPR000152">
    <property type="entry name" value="EGF-type_Asp/Asn_hydroxyl_site"/>
</dbReference>
<evidence type="ECO:0000256" key="9">
    <source>
        <dbReference type="ARBA" id="ARBA00023157"/>
    </source>
</evidence>
<reference evidence="15" key="3">
    <citation type="submission" date="2025-09" db="UniProtKB">
        <authorList>
            <consortium name="Ensembl"/>
        </authorList>
    </citation>
    <scope>IDENTIFICATION</scope>
</reference>
<evidence type="ECO:0000256" key="3">
    <source>
        <dbReference type="ARBA" id="ARBA00022692"/>
    </source>
</evidence>
<dbReference type="InParanoid" id="H3ACE9"/>
<dbReference type="Gene3D" id="2.10.25.10">
    <property type="entry name" value="Laminin"/>
    <property type="match status" value="5"/>
</dbReference>
<dbReference type="InterPro" id="IPR009030">
    <property type="entry name" value="Growth_fac_rcpt_cys_sf"/>
</dbReference>
<evidence type="ECO:0000256" key="5">
    <source>
        <dbReference type="ARBA" id="ARBA00022734"/>
    </source>
</evidence>
<dbReference type="Pfam" id="PF07645">
    <property type="entry name" value="EGF_CA"/>
    <property type="match status" value="2"/>
</dbReference>
<reference evidence="16" key="1">
    <citation type="submission" date="2011-08" db="EMBL/GenBank/DDBJ databases">
        <title>The draft genome of Latimeria chalumnae.</title>
        <authorList>
            <person name="Di Palma F."/>
            <person name="Alfoldi J."/>
            <person name="Johnson J."/>
            <person name="Berlin A."/>
            <person name="Gnerre S."/>
            <person name="Jaffe D."/>
            <person name="MacCallum I."/>
            <person name="Young S."/>
            <person name="Walker B.J."/>
            <person name="Lander E."/>
            <person name="Lindblad-Toh K."/>
        </authorList>
    </citation>
    <scope>NUCLEOTIDE SEQUENCE [LARGE SCALE GENOMIC DNA]</scope>
    <source>
        <strain evidence="16">Wild caught</strain>
    </source>
</reference>
<dbReference type="Proteomes" id="UP000008672">
    <property type="component" value="Unassembled WGS sequence"/>
</dbReference>
<keyword evidence="6" id="KW-0677">Repeat</keyword>
<evidence type="ECO:0000256" key="11">
    <source>
        <dbReference type="PROSITE-ProRule" id="PRU00076"/>
    </source>
</evidence>
<dbReference type="GO" id="GO:0016477">
    <property type="term" value="P:cell migration"/>
    <property type="evidence" value="ECO:0007669"/>
    <property type="project" value="TreeGrafter"/>
</dbReference>
<keyword evidence="9" id="KW-1015">Disulfide bond</keyword>
<dbReference type="GO" id="GO:0050840">
    <property type="term" value="F:extracellular matrix binding"/>
    <property type="evidence" value="ECO:0007669"/>
    <property type="project" value="TreeGrafter"/>
</dbReference>
<name>H3ACE9_LATCH</name>
<keyword evidence="5" id="KW-0430">Lectin</keyword>
<dbReference type="STRING" id="7897.ENSLACP00000007320"/>
<dbReference type="Bgee" id="ENSLACG00000006492">
    <property type="expression patterns" value="Expressed in pelvic fin and 5 other cell types or tissues"/>
</dbReference>